<protein>
    <recommendedName>
        <fullName evidence="7">Non-structural maintenance of chromosomes element 4</fullName>
    </recommendedName>
</protein>
<sequence>MPSSSRHHRGGGQGGGGAADASSSSLVYDPAQDLAEKRALRKDYRSLIAKTDEARANLGEHDAVDLRKYIEDGEGLRGRLKGPNEGILDSRFLLSISDMGAQLAKNMKLNANAFDVDEYIGRVARFIGGSATAGATMAGRRSTQRTQTQNGRRRSRGQVSDDDDDEDDADDIEDYDSWNWHRLGSIANRFSRRAPTMDHLLGPLAVEARTRSAAQTAAAEAAAGKRRRLLERAEEEEAPQQLQQGDLEANEGETSKLVRDISKRLRDIGGQDGCNLFEFAIDPESFSNTVENLFYVSFLIKEGKAAIDKEDEPGGPILLDCMPPSEEDYASGLRKRQVVLELDFATYRGLIEAYGIKKSIIPHRKAGAGAAARKGKWYG</sequence>
<comment type="similarity">
    <text evidence="2 7">Belongs to the NSE4 family.</text>
</comment>
<accession>A0A316UR77</accession>
<dbReference type="GeneID" id="37027984"/>
<name>A0A316UR77_9BASI</name>
<reference evidence="11 12" key="1">
    <citation type="journal article" date="2018" name="Mol. Biol. Evol.">
        <title>Broad Genomic Sampling Reveals a Smut Pathogenic Ancestry of the Fungal Clade Ustilaginomycotina.</title>
        <authorList>
            <person name="Kijpornyongpan T."/>
            <person name="Mondo S.J."/>
            <person name="Barry K."/>
            <person name="Sandor L."/>
            <person name="Lee J."/>
            <person name="Lipzen A."/>
            <person name="Pangilinan J."/>
            <person name="LaButti K."/>
            <person name="Hainaut M."/>
            <person name="Henrissat B."/>
            <person name="Grigoriev I.V."/>
            <person name="Spatafora J.W."/>
            <person name="Aime M.C."/>
        </authorList>
    </citation>
    <scope>NUCLEOTIDE SEQUENCE [LARGE SCALE GENOMIC DNA]</scope>
    <source>
        <strain evidence="11 12">MCA 5214</strain>
    </source>
</reference>
<evidence type="ECO:0000259" key="9">
    <source>
        <dbReference type="Pfam" id="PF08743"/>
    </source>
</evidence>
<keyword evidence="6 7" id="KW-0539">Nucleus</keyword>
<dbReference type="PANTHER" id="PTHR16140">
    <property type="entry name" value="NON-STRUCTURAL MAINTENANCE OF CHROMOSOMES ELEMENT 4"/>
    <property type="match status" value="1"/>
</dbReference>
<evidence type="ECO:0000256" key="5">
    <source>
        <dbReference type="ARBA" id="ARBA00023204"/>
    </source>
</evidence>
<evidence type="ECO:0000256" key="8">
    <source>
        <dbReference type="SAM" id="MobiDB-lite"/>
    </source>
</evidence>
<dbReference type="InterPro" id="IPR014854">
    <property type="entry name" value="Nse4_C"/>
</dbReference>
<dbReference type="GO" id="GO:0005634">
    <property type="term" value="C:nucleus"/>
    <property type="evidence" value="ECO:0007669"/>
    <property type="project" value="UniProtKB-SubCell"/>
</dbReference>
<dbReference type="Proteomes" id="UP000245884">
    <property type="component" value="Unassembled WGS sequence"/>
</dbReference>
<dbReference type="InterPro" id="IPR029225">
    <property type="entry name" value="Nse4_Nse3-bd"/>
</dbReference>
<feature type="domain" description="Nse4/EID protein Nse3/MAGE-binding" evidence="10">
    <location>
        <begin position="89"/>
        <end position="165"/>
    </location>
</feature>
<feature type="compositionally biased region" description="Low complexity" evidence="8">
    <location>
        <begin position="134"/>
        <end position="150"/>
    </location>
</feature>
<evidence type="ECO:0000313" key="11">
    <source>
        <dbReference type="EMBL" id="PWN27802.1"/>
    </source>
</evidence>
<dbReference type="STRING" id="1569628.A0A316UR77"/>
<dbReference type="GO" id="GO:0006281">
    <property type="term" value="P:DNA repair"/>
    <property type="evidence" value="ECO:0007669"/>
    <property type="project" value="UniProtKB-UniRule"/>
</dbReference>
<feature type="compositionally biased region" description="Basic residues" evidence="8">
    <location>
        <begin position="1"/>
        <end position="10"/>
    </location>
</feature>
<comment type="subcellular location">
    <subcellularLocation>
        <location evidence="1 7">Nucleus</location>
    </subcellularLocation>
</comment>
<evidence type="ECO:0000256" key="1">
    <source>
        <dbReference type="ARBA" id="ARBA00004123"/>
    </source>
</evidence>
<proteinExistence type="inferred from homology"/>
<dbReference type="AlphaFoldDB" id="A0A316UR77"/>
<dbReference type="Pfam" id="PF15412">
    <property type="entry name" value="Nse4-Nse3_bdg"/>
    <property type="match status" value="1"/>
</dbReference>
<keyword evidence="5 7" id="KW-0234">DNA repair</keyword>
<dbReference type="EMBL" id="KZ819667">
    <property type="protein sequence ID" value="PWN27802.1"/>
    <property type="molecule type" value="Genomic_DNA"/>
</dbReference>
<feature type="compositionally biased region" description="Acidic residues" evidence="8">
    <location>
        <begin position="160"/>
        <end position="172"/>
    </location>
</feature>
<evidence type="ECO:0000313" key="12">
    <source>
        <dbReference type="Proteomes" id="UP000245884"/>
    </source>
</evidence>
<comment type="function">
    <text evidence="7">Component of the SMC5-SMC6 complex, that promotes sister chromatid alignment after DNA damage and facilitates double-stranded DNA breaks (DSBs) repair via homologous recombination between sister chromatids.</text>
</comment>
<keyword evidence="4 7" id="KW-0233">DNA recombination</keyword>
<evidence type="ECO:0000259" key="10">
    <source>
        <dbReference type="Pfam" id="PF15412"/>
    </source>
</evidence>
<keyword evidence="12" id="KW-1185">Reference proteome</keyword>
<feature type="region of interest" description="Disordered" evidence="8">
    <location>
        <begin position="1"/>
        <end position="27"/>
    </location>
</feature>
<evidence type="ECO:0000256" key="4">
    <source>
        <dbReference type="ARBA" id="ARBA00023172"/>
    </source>
</evidence>
<feature type="domain" description="Non-structural maintenance of chromosome element 4 C-terminal" evidence="9">
    <location>
        <begin position="274"/>
        <end position="361"/>
    </location>
</feature>
<evidence type="ECO:0000256" key="7">
    <source>
        <dbReference type="RuleBase" id="RU365071"/>
    </source>
</evidence>
<gene>
    <name evidence="11" type="ORF">BDZ90DRAFT_232190</name>
</gene>
<evidence type="ECO:0000256" key="2">
    <source>
        <dbReference type="ARBA" id="ARBA00008997"/>
    </source>
</evidence>
<organism evidence="11 12">
    <name type="scientific">Jaminaea rosea</name>
    <dbReference type="NCBI Taxonomy" id="1569628"/>
    <lineage>
        <taxon>Eukaryota</taxon>
        <taxon>Fungi</taxon>
        <taxon>Dikarya</taxon>
        <taxon>Basidiomycota</taxon>
        <taxon>Ustilaginomycotina</taxon>
        <taxon>Exobasidiomycetes</taxon>
        <taxon>Microstromatales</taxon>
        <taxon>Microstromatales incertae sedis</taxon>
        <taxon>Jaminaea</taxon>
    </lineage>
</organism>
<evidence type="ECO:0000256" key="6">
    <source>
        <dbReference type="ARBA" id="ARBA00023242"/>
    </source>
</evidence>
<dbReference type="InterPro" id="IPR027786">
    <property type="entry name" value="Nse4/EID"/>
</dbReference>
<keyword evidence="3 7" id="KW-0227">DNA damage</keyword>
<evidence type="ECO:0000256" key="3">
    <source>
        <dbReference type="ARBA" id="ARBA00022763"/>
    </source>
</evidence>
<dbReference type="Pfam" id="PF08743">
    <property type="entry name" value="Nse4_C"/>
    <property type="match status" value="1"/>
</dbReference>
<comment type="subunit">
    <text evidence="7">Component of the SMC5-SMC6 complex.</text>
</comment>
<dbReference type="RefSeq" id="XP_025362414.1">
    <property type="nucleotide sequence ID" value="XM_025506161.1"/>
</dbReference>
<dbReference type="GO" id="GO:0030915">
    <property type="term" value="C:Smc5-Smc6 complex"/>
    <property type="evidence" value="ECO:0007669"/>
    <property type="project" value="UniProtKB-UniRule"/>
</dbReference>
<dbReference type="GO" id="GO:0006310">
    <property type="term" value="P:DNA recombination"/>
    <property type="evidence" value="ECO:0007669"/>
    <property type="project" value="UniProtKB-UniRule"/>
</dbReference>
<dbReference type="OrthoDB" id="361242at2759"/>
<feature type="region of interest" description="Disordered" evidence="8">
    <location>
        <begin position="134"/>
        <end position="172"/>
    </location>
</feature>
<feature type="region of interest" description="Disordered" evidence="8">
    <location>
        <begin position="234"/>
        <end position="254"/>
    </location>
</feature>
<dbReference type="PANTHER" id="PTHR16140:SF0">
    <property type="entry name" value="NON-STRUCTURAL MAINTENANCE OF CHROMOSOMES ELEMENT 4"/>
    <property type="match status" value="1"/>
</dbReference>